<evidence type="ECO:0000256" key="1">
    <source>
        <dbReference type="SAM" id="MobiDB-lite"/>
    </source>
</evidence>
<dbReference type="Proteomes" id="UP000290572">
    <property type="component" value="Unassembled WGS sequence"/>
</dbReference>
<evidence type="ECO:0000313" key="3">
    <source>
        <dbReference type="EMBL" id="RXN20345.1"/>
    </source>
</evidence>
<protein>
    <submittedName>
        <fullName evidence="3">Thyrotropin receptor-like protein</fullName>
    </submittedName>
</protein>
<reference evidence="3 4" key="1">
    <citation type="submission" date="2018-03" db="EMBL/GenBank/DDBJ databases">
        <title>Draft genome sequence of Rohu Carp (Labeo rohita).</title>
        <authorList>
            <person name="Das P."/>
            <person name="Kushwaha B."/>
            <person name="Joshi C.G."/>
            <person name="Kumar D."/>
            <person name="Nagpure N.S."/>
            <person name="Sahoo L."/>
            <person name="Das S.P."/>
            <person name="Bit A."/>
            <person name="Patnaik S."/>
            <person name="Meher P.K."/>
            <person name="Jayasankar P."/>
            <person name="Koringa P.G."/>
            <person name="Patel N.V."/>
            <person name="Hinsu A.T."/>
            <person name="Kumar R."/>
            <person name="Pandey M."/>
            <person name="Agarwal S."/>
            <person name="Srivastava S."/>
            <person name="Singh M."/>
            <person name="Iquebal M.A."/>
            <person name="Jaiswal S."/>
            <person name="Angadi U.B."/>
            <person name="Kumar N."/>
            <person name="Raza M."/>
            <person name="Shah T.M."/>
            <person name="Rai A."/>
            <person name="Jena J.K."/>
        </authorList>
    </citation>
    <scope>NUCLEOTIDE SEQUENCE [LARGE SCALE GENOMIC DNA]</scope>
    <source>
        <strain evidence="3">DASCIFA01</strain>
        <tissue evidence="3">Testis</tissue>
    </source>
</reference>
<dbReference type="EMBL" id="QBIY01012646">
    <property type="protein sequence ID" value="RXN20345.1"/>
    <property type="molecule type" value="Genomic_DNA"/>
</dbReference>
<proteinExistence type="predicted"/>
<feature type="compositionally biased region" description="Low complexity" evidence="1">
    <location>
        <begin position="1"/>
        <end position="18"/>
    </location>
</feature>
<feature type="region of interest" description="Disordered" evidence="1">
    <location>
        <begin position="1"/>
        <end position="98"/>
    </location>
</feature>
<name>A0A498MUJ8_LABRO</name>
<gene>
    <name evidence="3" type="ORF">ROHU_007115</name>
    <name evidence="2" type="ORF">ROHU_010845</name>
</gene>
<feature type="compositionally biased region" description="Acidic residues" evidence="1">
    <location>
        <begin position="88"/>
        <end position="98"/>
    </location>
</feature>
<evidence type="ECO:0000313" key="2">
    <source>
        <dbReference type="EMBL" id="RXN10643.1"/>
    </source>
</evidence>
<accession>A0A498MUJ8</accession>
<dbReference type="AlphaFoldDB" id="A0A498MUJ8"/>
<feature type="compositionally biased region" description="Basic and acidic residues" evidence="1">
    <location>
        <begin position="56"/>
        <end position="66"/>
    </location>
</feature>
<dbReference type="EMBL" id="QBIY01013187">
    <property type="protein sequence ID" value="RXN10643.1"/>
    <property type="molecule type" value="Genomic_DNA"/>
</dbReference>
<keyword evidence="3" id="KW-0675">Receptor</keyword>
<sequence>MQRGGVPVPLPRSSVPPGKRWEGATSGGELAGLMVTVRNSPKRKLPPFTSTSQPVERPKEQTEPSHEVPLVSFGAPPDDRTSTAASEGEPDLSGEDDLSTLVPTRWSAVPDMDPEMMAMLAWVAKSVGLEWKPPSHPEPSLLDDWYLGVARAGSKGPTFVWPRTSRYVQRRSGSSWPYSTKRAVSSISGSPEGMGVVERANLGPRSTSPLASGQQWPFGECYQTYYCPKAEVAVP</sequence>
<evidence type="ECO:0000313" key="4">
    <source>
        <dbReference type="Proteomes" id="UP000290572"/>
    </source>
</evidence>
<keyword evidence="4" id="KW-1185">Reference proteome</keyword>
<organism evidence="3 4">
    <name type="scientific">Labeo rohita</name>
    <name type="common">Indian major carp</name>
    <name type="synonym">Cyprinus rohita</name>
    <dbReference type="NCBI Taxonomy" id="84645"/>
    <lineage>
        <taxon>Eukaryota</taxon>
        <taxon>Metazoa</taxon>
        <taxon>Chordata</taxon>
        <taxon>Craniata</taxon>
        <taxon>Vertebrata</taxon>
        <taxon>Euteleostomi</taxon>
        <taxon>Actinopterygii</taxon>
        <taxon>Neopterygii</taxon>
        <taxon>Teleostei</taxon>
        <taxon>Ostariophysi</taxon>
        <taxon>Cypriniformes</taxon>
        <taxon>Cyprinidae</taxon>
        <taxon>Labeoninae</taxon>
        <taxon>Labeonini</taxon>
        <taxon>Labeo</taxon>
    </lineage>
</organism>
<comment type="caution">
    <text evidence="3">The sequence shown here is derived from an EMBL/GenBank/DDBJ whole genome shotgun (WGS) entry which is preliminary data.</text>
</comment>